<sequence>MPAVLSALLVMAAGCHRESGAGPDERHTANADRGELSLLLGAGELGADWHEGGAPRTGLPPWPWEQDSCPDYRSSDYPAKSHRRSAVERYYRLSDGSSPAHHVVETYEPGWAERNVDDVRRVLVRCASYSVLGSQVSFDVVDPHYLKGAGMLIRGRIAHADVPSTVTYFVMLKRGETVSTVRLPDPGSQAVVDSIAARAVARLG</sequence>
<keyword evidence="2" id="KW-1185">Reference proteome</keyword>
<organism evidence="1 2">
    <name type="scientific">Micromonospora vinacea</name>
    <dbReference type="NCBI Taxonomy" id="709878"/>
    <lineage>
        <taxon>Bacteria</taxon>
        <taxon>Bacillati</taxon>
        <taxon>Actinomycetota</taxon>
        <taxon>Actinomycetes</taxon>
        <taxon>Micromonosporales</taxon>
        <taxon>Micromonosporaceae</taxon>
        <taxon>Micromonospora</taxon>
    </lineage>
</organism>
<dbReference type="Proteomes" id="UP000631791">
    <property type="component" value="Unassembled WGS sequence"/>
</dbReference>
<protein>
    <recommendedName>
        <fullName evidence="3">Lipoprotein</fullName>
    </recommendedName>
</protein>
<dbReference type="RefSeq" id="WP_196923961.1">
    <property type="nucleotide sequence ID" value="NZ_JADOTY010000001.1"/>
</dbReference>
<evidence type="ECO:0000313" key="1">
    <source>
        <dbReference type="EMBL" id="MBG6105695.1"/>
    </source>
</evidence>
<gene>
    <name evidence="1" type="ORF">IW249_006109</name>
</gene>
<name>A0ABS0KAM4_9ACTN</name>
<comment type="caution">
    <text evidence="1">The sequence shown here is derived from an EMBL/GenBank/DDBJ whole genome shotgun (WGS) entry which is preliminary data.</text>
</comment>
<proteinExistence type="predicted"/>
<evidence type="ECO:0000313" key="2">
    <source>
        <dbReference type="Proteomes" id="UP000631791"/>
    </source>
</evidence>
<accession>A0ABS0KAM4</accession>
<reference evidence="1 2" key="1">
    <citation type="submission" date="2020-11" db="EMBL/GenBank/DDBJ databases">
        <title>Sequencing the genomes of 1000 actinobacteria strains.</title>
        <authorList>
            <person name="Klenk H.-P."/>
        </authorList>
    </citation>
    <scope>NUCLEOTIDE SEQUENCE [LARGE SCALE GENOMIC DNA]</scope>
    <source>
        <strain evidence="1 2">DSM 101695</strain>
    </source>
</reference>
<dbReference type="EMBL" id="JADOTY010000001">
    <property type="protein sequence ID" value="MBG6105695.1"/>
    <property type="molecule type" value="Genomic_DNA"/>
</dbReference>
<evidence type="ECO:0008006" key="3">
    <source>
        <dbReference type="Google" id="ProtNLM"/>
    </source>
</evidence>